<dbReference type="AlphaFoldDB" id="A0A077YX74"/>
<reference evidence="2" key="2">
    <citation type="submission" date="2014-03" db="EMBL/GenBank/DDBJ databases">
        <title>The whipworm genome and dual-species transcriptomics of an intimate host-pathogen interaction.</title>
        <authorList>
            <person name="Foth B.J."/>
            <person name="Tsai I.J."/>
            <person name="Reid A.J."/>
            <person name="Bancroft A.J."/>
            <person name="Nichol S."/>
            <person name="Tracey A."/>
            <person name="Holroyd N."/>
            <person name="Cotton J.A."/>
            <person name="Stanley E.J."/>
            <person name="Zarowiecki M."/>
            <person name="Liu J.Z."/>
            <person name="Huckvale T."/>
            <person name="Cooper P.J."/>
            <person name="Grencis R.K."/>
            <person name="Berriman M."/>
        </authorList>
    </citation>
    <scope>NUCLEOTIDE SEQUENCE [LARGE SCALE GENOMIC DNA]</scope>
</reference>
<keyword evidence="1" id="KW-1133">Transmembrane helix</keyword>
<protein>
    <submittedName>
        <fullName evidence="2">Putative nucleoporin NDC1</fullName>
    </submittedName>
</protein>
<name>A0A077YX74_TRITR</name>
<feature type="transmembrane region" description="Helical" evidence="1">
    <location>
        <begin position="57"/>
        <end position="83"/>
    </location>
</feature>
<proteinExistence type="predicted"/>
<accession>A0A077YX74</accession>
<feature type="transmembrane region" description="Helical" evidence="1">
    <location>
        <begin position="178"/>
        <end position="200"/>
    </location>
</feature>
<sequence>MEPPKCKESEKAKEEEDDGYCGEETIKYYYDGVYHVSDLAEFSDTVGFYRRKAFKRVLPWAVLTNGMVFGIQLFGFALLWRLLVALMLTDPDIIHDIFKFRTLWCYAIVMVLSVFFCCITLVNFRGSFRMRPSSLKSLPLDDLDPYLWGFLLEAFCSILIGILFFSHTAPSIPIDTDVLCYVSMLSSIILMLAAFMSAHYHVDFSIDYSVADLFVVSNRFESDPCTSRLWLHIALYDKKSSILKHLAFAKLARVALNSGDCNAILLNGRWGPNWSVWNSVREACLKEMSNFEQGLDREHDSLYSRALSSTQIIRRQYQFPSAVLDSSFDSWSTPMKNYHQYVDFSDTDGIELGKDKSVYDWNIWNNYQIVVWCAQILCGAICVSHSVSSSNDIRPYLAEILSHFFSVVRRLRKHQRLLLEIAANSYCKTSILNLGTTVYWKTVARLREMKNTYGRSLGLFIRQEEDARLFETM</sequence>
<keyword evidence="3" id="KW-1185">Reference proteome</keyword>
<evidence type="ECO:0000313" key="3">
    <source>
        <dbReference type="Proteomes" id="UP000030665"/>
    </source>
</evidence>
<organism evidence="2 3">
    <name type="scientific">Trichuris trichiura</name>
    <name type="common">Whipworm</name>
    <name type="synonym">Trichocephalus trichiurus</name>
    <dbReference type="NCBI Taxonomy" id="36087"/>
    <lineage>
        <taxon>Eukaryota</taxon>
        <taxon>Metazoa</taxon>
        <taxon>Ecdysozoa</taxon>
        <taxon>Nematoda</taxon>
        <taxon>Enoplea</taxon>
        <taxon>Dorylaimia</taxon>
        <taxon>Trichinellida</taxon>
        <taxon>Trichuridae</taxon>
        <taxon>Trichuris</taxon>
    </lineage>
</organism>
<dbReference type="EMBL" id="HG805820">
    <property type="protein sequence ID" value="CDW52381.1"/>
    <property type="molecule type" value="Genomic_DNA"/>
</dbReference>
<dbReference type="OrthoDB" id="10401918at2759"/>
<feature type="transmembrane region" description="Helical" evidence="1">
    <location>
        <begin position="103"/>
        <end position="126"/>
    </location>
</feature>
<reference evidence="2" key="1">
    <citation type="submission" date="2014-01" db="EMBL/GenBank/DDBJ databases">
        <authorList>
            <person name="Aslett M."/>
        </authorList>
    </citation>
    <scope>NUCLEOTIDE SEQUENCE</scope>
</reference>
<dbReference type="Proteomes" id="UP000030665">
    <property type="component" value="Unassembled WGS sequence"/>
</dbReference>
<evidence type="ECO:0000256" key="1">
    <source>
        <dbReference type="SAM" id="Phobius"/>
    </source>
</evidence>
<feature type="transmembrane region" description="Helical" evidence="1">
    <location>
        <begin position="146"/>
        <end position="166"/>
    </location>
</feature>
<keyword evidence="1" id="KW-0812">Transmembrane</keyword>
<gene>
    <name evidence="2" type="ORF">TTRE_0000064001</name>
</gene>
<keyword evidence="1" id="KW-0472">Membrane</keyword>
<evidence type="ECO:0000313" key="2">
    <source>
        <dbReference type="EMBL" id="CDW52381.1"/>
    </source>
</evidence>